<evidence type="ECO:0000256" key="1">
    <source>
        <dbReference type="SAM" id="SignalP"/>
    </source>
</evidence>
<organism evidence="3 4">
    <name type="scientific">Echria macrotheca</name>
    <dbReference type="NCBI Taxonomy" id="438768"/>
    <lineage>
        <taxon>Eukaryota</taxon>
        <taxon>Fungi</taxon>
        <taxon>Dikarya</taxon>
        <taxon>Ascomycota</taxon>
        <taxon>Pezizomycotina</taxon>
        <taxon>Sordariomycetes</taxon>
        <taxon>Sordariomycetidae</taxon>
        <taxon>Sordariales</taxon>
        <taxon>Schizotheciaceae</taxon>
        <taxon>Echria</taxon>
    </lineage>
</organism>
<dbReference type="AlphaFoldDB" id="A0AAJ0FC77"/>
<protein>
    <submittedName>
        <fullName evidence="3">Cardiolipin-specific deacylase, mitochondrial</fullName>
    </submittedName>
</protein>
<dbReference type="InterPro" id="IPR000073">
    <property type="entry name" value="AB_hydrolase_1"/>
</dbReference>
<dbReference type="Gene3D" id="3.40.50.1820">
    <property type="entry name" value="alpha/beta hydrolase"/>
    <property type="match status" value="1"/>
</dbReference>
<dbReference type="SUPFAM" id="SSF53474">
    <property type="entry name" value="alpha/beta-Hydrolases"/>
    <property type="match status" value="1"/>
</dbReference>
<feature type="chain" id="PRO_5042586553" evidence="1">
    <location>
        <begin position="22"/>
        <end position="382"/>
    </location>
</feature>
<name>A0AAJ0FC77_9PEZI</name>
<dbReference type="InterPro" id="IPR029058">
    <property type="entry name" value="AB_hydrolase_fold"/>
</dbReference>
<evidence type="ECO:0000313" key="3">
    <source>
        <dbReference type="EMBL" id="KAK1758053.1"/>
    </source>
</evidence>
<evidence type="ECO:0000259" key="2">
    <source>
        <dbReference type="Pfam" id="PF12697"/>
    </source>
</evidence>
<evidence type="ECO:0000313" key="4">
    <source>
        <dbReference type="Proteomes" id="UP001239445"/>
    </source>
</evidence>
<accession>A0AAJ0FC77</accession>
<sequence length="382" mass="41530">MTRVSTFLSWLSAALLSGFNGSDHTCSEIILRVAATSQNVIFAKQPDPTNEQANLDFVADLWKGSPPELAGTTEVTGNFTLSATYCLPKSLPNPPTLQILVHGITYNKTIWSGLGFSPEKYNWHNHANTRGYATLAIDRLGHGLSSSPDLDPLLTIQPQLHLEILHQIISGARSGGLHVSLGKKFNRIIFTGHSYGSLLGAATANKYPLDIDALVLTGFSTSPNFATVAGAKWRSAPAIEPLRFGHRGHGHITMSDETERTDSSYGGRYDRAIAAADFKYGDTVTTGEFGAMFTMLTPAAGYKGPVLVVTGVDDKANCATPAEKCREILRKTGDEFFPNVRDYEFIAPQETGHNWMVHESAGATAGRVHDWLDRRVRGKVEL</sequence>
<feature type="domain" description="AB hydrolase-1" evidence="2">
    <location>
        <begin position="99"/>
        <end position="364"/>
    </location>
</feature>
<comment type="caution">
    <text evidence="3">The sequence shown here is derived from an EMBL/GenBank/DDBJ whole genome shotgun (WGS) entry which is preliminary data.</text>
</comment>
<reference evidence="3" key="1">
    <citation type="submission" date="2023-06" db="EMBL/GenBank/DDBJ databases">
        <title>Genome-scale phylogeny and comparative genomics of the fungal order Sordariales.</title>
        <authorList>
            <consortium name="Lawrence Berkeley National Laboratory"/>
            <person name="Hensen N."/>
            <person name="Bonometti L."/>
            <person name="Westerberg I."/>
            <person name="Brannstrom I.O."/>
            <person name="Guillou S."/>
            <person name="Cros-Aarteil S."/>
            <person name="Calhoun S."/>
            <person name="Haridas S."/>
            <person name="Kuo A."/>
            <person name="Mondo S."/>
            <person name="Pangilinan J."/>
            <person name="Riley R."/>
            <person name="Labutti K."/>
            <person name="Andreopoulos B."/>
            <person name="Lipzen A."/>
            <person name="Chen C."/>
            <person name="Yanf M."/>
            <person name="Daum C."/>
            <person name="Ng V."/>
            <person name="Clum A."/>
            <person name="Steindorff A."/>
            <person name="Ohm R."/>
            <person name="Martin F."/>
            <person name="Silar P."/>
            <person name="Natvig D."/>
            <person name="Lalanne C."/>
            <person name="Gautier V."/>
            <person name="Ament-Velasquez S.L."/>
            <person name="Kruys A."/>
            <person name="Hutchinson M.I."/>
            <person name="Powell A.J."/>
            <person name="Barry K."/>
            <person name="Miller A.N."/>
            <person name="Grigoriev I.V."/>
            <person name="Debuchy R."/>
            <person name="Gladieux P."/>
            <person name="Thoren M.H."/>
            <person name="Johannesson H."/>
        </authorList>
    </citation>
    <scope>NUCLEOTIDE SEQUENCE</scope>
    <source>
        <strain evidence="3">PSN4</strain>
    </source>
</reference>
<dbReference type="Proteomes" id="UP001239445">
    <property type="component" value="Unassembled WGS sequence"/>
</dbReference>
<dbReference type="EMBL" id="MU839829">
    <property type="protein sequence ID" value="KAK1758053.1"/>
    <property type="molecule type" value="Genomic_DNA"/>
</dbReference>
<keyword evidence="4" id="KW-1185">Reference proteome</keyword>
<gene>
    <name evidence="3" type="ORF">QBC47DRAFT_294680</name>
</gene>
<feature type="signal peptide" evidence="1">
    <location>
        <begin position="1"/>
        <end position="21"/>
    </location>
</feature>
<dbReference type="Pfam" id="PF12697">
    <property type="entry name" value="Abhydrolase_6"/>
    <property type="match status" value="1"/>
</dbReference>
<proteinExistence type="predicted"/>
<keyword evidence="1" id="KW-0732">Signal</keyword>